<sequence>MKIRQEDDYVIINGLEIEGSIANERCEQCGNNKIRDDKYDAYFCATCNKWLEEKCSDPDCYYCPQRPDKPIPESYMK</sequence>
<proteinExistence type="predicted"/>
<protein>
    <submittedName>
        <fullName evidence="1">Uncharacterized protein</fullName>
    </submittedName>
</protein>
<name>A0AAW9NK52_9BACL</name>
<dbReference type="RefSeq" id="WP_326121892.1">
    <property type="nucleotide sequence ID" value="NZ_JARSFG010000003.1"/>
</dbReference>
<organism evidence="1 2">
    <name type="scientific">Metasolibacillus meyeri</name>
    <dbReference type="NCBI Taxonomy" id="1071052"/>
    <lineage>
        <taxon>Bacteria</taxon>
        <taxon>Bacillati</taxon>
        <taxon>Bacillota</taxon>
        <taxon>Bacilli</taxon>
        <taxon>Bacillales</taxon>
        <taxon>Caryophanaceae</taxon>
        <taxon>Metasolibacillus</taxon>
    </lineage>
</organism>
<accession>A0AAW9NK52</accession>
<dbReference type="AlphaFoldDB" id="A0AAW9NK52"/>
<gene>
    <name evidence="1" type="ORF">P9B03_03390</name>
</gene>
<evidence type="ECO:0000313" key="1">
    <source>
        <dbReference type="EMBL" id="MEC1177517.1"/>
    </source>
</evidence>
<dbReference type="EMBL" id="JARSFG010000003">
    <property type="protein sequence ID" value="MEC1177517.1"/>
    <property type="molecule type" value="Genomic_DNA"/>
</dbReference>
<comment type="caution">
    <text evidence="1">The sequence shown here is derived from an EMBL/GenBank/DDBJ whole genome shotgun (WGS) entry which is preliminary data.</text>
</comment>
<keyword evidence="2" id="KW-1185">Reference proteome</keyword>
<reference evidence="1 2" key="1">
    <citation type="submission" date="2023-03" db="EMBL/GenBank/DDBJ databases">
        <title>Bacillus Genome Sequencing.</title>
        <authorList>
            <person name="Dunlap C."/>
        </authorList>
    </citation>
    <scope>NUCLEOTIDE SEQUENCE [LARGE SCALE GENOMIC DNA]</scope>
    <source>
        <strain evidence="1 2">B-59205</strain>
    </source>
</reference>
<evidence type="ECO:0000313" key="2">
    <source>
        <dbReference type="Proteomes" id="UP001344888"/>
    </source>
</evidence>
<dbReference type="Proteomes" id="UP001344888">
    <property type="component" value="Unassembled WGS sequence"/>
</dbReference>